<dbReference type="InterPro" id="IPR029021">
    <property type="entry name" value="Prot-tyrosine_phosphatase-like"/>
</dbReference>
<dbReference type="InterPro" id="IPR026893">
    <property type="entry name" value="Tyr/Ser_Pase_IphP-type"/>
</dbReference>
<dbReference type="EC" id="3.1.3.48" evidence="2"/>
<dbReference type="Pfam" id="PF13350">
    <property type="entry name" value="Y_phosphatase3"/>
    <property type="match status" value="1"/>
</dbReference>
<dbReference type="InterPro" id="IPR016130">
    <property type="entry name" value="Tyr_Pase_AS"/>
</dbReference>
<dbReference type="Gene3D" id="3.90.190.10">
    <property type="entry name" value="Protein tyrosine phosphatase superfamily"/>
    <property type="match status" value="1"/>
</dbReference>
<proteinExistence type="inferred from homology"/>
<dbReference type="SUPFAM" id="SSF52799">
    <property type="entry name" value="(Phosphotyrosine protein) phosphatases II"/>
    <property type="match status" value="1"/>
</dbReference>
<dbReference type="Proteomes" id="UP001247754">
    <property type="component" value="Unassembled WGS sequence"/>
</dbReference>
<reference evidence="2 3" key="1">
    <citation type="submission" date="2023-09" db="EMBL/GenBank/DDBJ databases">
        <title>Xinfangfangia sedmenti sp. nov., isolated the sedment.</title>
        <authorList>
            <person name="Xu L."/>
        </authorList>
    </citation>
    <scope>NUCLEOTIDE SEQUENCE [LARGE SCALE GENOMIC DNA]</scope>
    <source>
        <strain evidence="2 3">LG-4</strain>
    </source>
</reference>
<organism evidence="2 3">
    <name type="scientific">Ruixingdingia sedimenti</name>
    <dbReference type="NCBI Taxonomy" id="3073604"/>
    <lineage>
        <taxon>Bacteria</taxon>
        <taxon>Pseudomonadati</taxon>
        <taxon>Pseudomonadota</taxon>
        <taxon>Alphaproteobacteria</taxon>
        <taxon>Rhodobacterales</taxon>
        <taxon>Paracoccaceae</taxon>
        <taxon>Ruixingdingia</taxon>
    </lineage>
</organism>
<evidence type="ECO:0000313" key="2">
    <source>
        <dbReference type="EMBL" id="MDR5654103.1"/>
    </source>
</evidence>
<accession>A0ABU1FC08</accession>
<dbReference type="GO" id="GO:0004725">
    <property type="term" value="F:protein tyrosine phosphatase activity"/>
    <property type="evidence" value="ECO:0007669"/>
    <property type="project" value="UniProtKB-EC"/>
</dbReference>
<dbReference type="RefSeq" id="WP_310458273.1">
    <property type="nucleotide sequence ID" value="NZ_JAVKPH010000021.1"/>
</dbReference>
<dbReference type="PANTHER" id="PTHR31126:SF1">
    <property type="entry name" value="TYROSINE SPECIFIC PROTEIN PHOSPHATASES DOMAIN-CONTAINING PROTEIN"/>
    <property type="match status" value="1"/>
</dbReference>
<dbReference type="EMBL" id="JAVKPH010000021">
    <property type="protein sequence ID" value="MDR5654103.1"/>
    <property type="molecule type" value="Genomic_DNA"/>
</dbReference>
<evidence type="ECO:0000256" key="1">
    <source>
        <dbReference type="ARBA" id="ARBA00009580"/>
    </source>
</evidence>
<dbReference type="PANTHER" id="PTHR31126">
    <property type="entry name" value="TYROSINE-PROTEIN PHOSPHATASE"/>
    <property type="match status" value="1"/>
</dbReference>
<keyword evidence="3" id="KW-1185">Reference proteome</keyword>
<name>A0ABU1FC08_9RHOB</name>
<dbReference type="PROSITE" id="PS00383">
    <property type="entry name" value="TYR_PHOSPHATASE_1"/>
    <property type="match status" value="1"/>
</dbReference>
<sequence length="251" mass="26608">MDVTAAQGRNRIEITGLSNLRDFGGYATGDGAVIPAGRLFRSAHLGRVPSAAAPALAALGLRTIIDLRGREERLKNAPDPAVLGGIAVVPAPVEPGSFTSMIAPDGSAITAEMNRERILWVYRRFAGDAAAQMGAALVRVYEAAEAPLLIHCTAGKDRTGFVAATLLRLLGVPEDTVLADYHLTNDHWDRDYSGNAIFPPEVVAPLLLAHADYLGAAFAEIDRVDGSLAAYADRVTGLPDFAARLRDRILG</sequence>
<comment type="caution">
    <text evidence="2">The sequence shown here is derived from an EMBL/GenBank/DDBJ whole genome shotgun (WGS) entry which is preliminary data.</text>
</comment>
<evidence type="ECO:0000313" key="3">
    <source>
        <dbReference type="Proteomes" id="UP001247754"/>
    </source>
</evidence>
<protein>
    <submittedName>
        <fullName evidence="2">Tyrosine-protein phosphatase</fullName>
        <ecNumber evidence="2">3.1.3.48</ecNumber>
    </submittedName>
</protein>
<keyword evidence="2" id="KW-0378">Hydrolase</keyword>
<gene>
    <name evidence="2" type="ORF">RGD00_15925</name>
</gene>
<comment type="similarity">
    <text evidence="1">Belongs to the protein-tyrosine phosphatase family.</text>
</comment>